<dbReference type="SUPFAM" id="SSF54695">
    <property type="entry name" value="POZ domain"/>
    <property type="match status" value="1"/>
</dbReference>
<reference evidence="2 3" key="1">
    <citation type="journal article" date="2013" name="BMC Genomics">
        <title>Genomics-driven discovery of the pneumocandin biosynthetic gene cluster in the fungus Glarea lozoyensis.</title>
        <authorList>
            <person name="Chen L."/>
            <person name="Yue Q."/>
            <person name="Zhang X."/>
            <person name="Xiang M."/>
            <person name="Wang C."/>
            <person name="Li S."/>
            <person name="Che Y."/>
            <person name="Ortiz-Lopez F.J."/>
            <person name="Bills G.F."/>
            <person name="Liu X."/>
            <person name="An Z."/>
        </authorList>
    </citation>
    <scope>NUCLEOTIDE SEQUENCE [LARGE SCALE GENOMIC DNA]</scope>
    <source>
        <strain evidence="3">ATCC 20868 / MF5171</strain>
    </source>
</reference>
<sequence length="240" mass="27262">MAKVKAEKIHGFLGQFGIEMVDLFVGPTKQQFRVHKALLCSRVEYFKQMFDSGFIEAEENSGFLPDEDPIVFSLFLEYIYGGGRLGPVDIERSTTATGPVIDRIKLYGFAERIALVDLADYVMTNLVSNLAYYERTPSKDGMRLAYEVTKPGSPLRNYMSHSLYYIMKFDDEESAWSTRTLCDTLKETDDLLFDLIAVTRKHEAAQPASTKRSIDPRVGSKCRWHSHPDGKHCILQGEIL</sequence>
<gene>
    <name evidence="2" type="ORF">GLAREA_02874</name>
</gene>
<name>S3CMK5_GLAL2</name>
<dbReference type="Proteomes" id="UP000016922">
    <property type="component" value="Unassembled WGS sequence"/>
</dbReference>
<dbReference type="OMA" id="AYRLEYV"/>
<dbReference type="InterPro" id="IPR000210">
    <property type="entry name" value="BTB/POZ_dom"/>
</dbReference>
<dbReference type="Pfam" id="PF00651">
    <property type="entry name" value="BTB"/>
    <property type="match status" value="1"/>
</dbReference>
<dbReference type="EMBL" id="KE145370">
    <property type="protein sequence ID" value="EPE26960.1"/>
    <property type="molecule type" value="Genomic_DNA"/>
</dbReference>
<dbReference type="eggNOG" id="ENOG502SBPX">
    <property type="taxonomic scope" value="Eukaryota"/>
</dbReference>
<dbReference type="KEGG" id="glz:GLAREA_02874"/>
<dbReference type="RefSeq" id="XP_008086150.1">
    <property type="nucleotide sequence ID" value="XM_008087959.1"/>
</dbReference>
<proteinExistence type="predicted"/>
<dbReference type="PANTHER" id="PTHR47843:SF2">
    <property type="entry name" value="BTB DOMAIN-CONTAINING PROTEIN"/>
    <property type="match status" value="1"/>
</dbReference>
<dbReference type="OrthoDB" id="6359816at2759"/>
<dbReference type="InterPro" id="IPR011333">
    <property type="entry name" value="SKP1/BTB/POZ_sf"/>
</dbReference>
<organism evidence="2 3">
    <name type="scientific">Glarea lozoyensis (strain ATCC 20868 / MF5171)</name>
    <dbReference type="NCBI Taxonomy" id="1116229"/>
    <lineage>
        <taxon>Eukaryota</taxon>
        <taxon>Fungi</taxon>
        <taxon>Dikarya</taxon>
        <taxon>Ascomycota</taxon>
        <taxon>Pezizomycotina</taxon>
        <taxon>Leotiomycetes</taxon>
        <taxon>Helotiales</taxon>
        <taxon>Helotiaceae</taxon>
        <taxon>Glarea</taxon>
    </lineage>
</organism>
<evidence type="ECO:0000259" key="1">
    <source>
        <dbReference type="PROSITE" id="PS50097"/>
    </source>
</evidence>
<dbReference type="CDD" id="cd18186">
    <property type="entry name" value="BTB_POZ_ZBTB_KLHL-like"/>
    <property type="match status" value="1"/>
</dbReference>
<dbReference type="STRING" id="1116229.S3CMK5"/>
<feature type="domain" description="BTB" evidence="1">
    <location>
        <begin position="19"/>
        <end position="82"/>
    </location>
</feature>
<dbReference type="AlphaFoldDB" id="S3CMK5"/>
<dbReference type="PANTHER" id="PTHR47843">
    <property type="entry name" value="BTB DOMAIN-CONTAINING PROTEIN-RELATED"/>
    <property type="match status" value="1"/>
</dbReference>
<keyword evidence="3" id="KW-1185">Reference proteome</keyword>
<accession>S3CMK5</accession>
<dbReference type="Gene3D" id="3.30.710.10">
    <property type="entry name" value="Potassium Channel Kv1.1, Chain A"/>
    <property type="match status" value="1"/>
</dbReference>
<dbReference type="PROSITE" id="PS50097">
    <property type="entry name" value="BTB"/>
    <property type="match status" value="1"/>
</dbReference>
<evidence type="ECO:0000313" key="2">
    <source>
        <dbReference type="EMBL" id="EPE26960.1"/>
    </source>
</evidence>
<dbReference type="HOGENOM" id="CLU_068279_4_1_1"/>
<protein>
    <submittedName>
        <fullName evidence="2">POZ</fullName>
    </submittedName>
</protein>
<evidence type="ECO:0000313" key="3">
    <source>
        <dbReference type="Proteomes" id="UP000016922"/>
    </source>
</evidence>
<dbReference type="SMART" id="SM00225">
    <property type="entry name" value="BTB"/>
    <property type="match status" value="1"/>
</dbReference>
<dbReference type="GeneID" id="19461930"/>